<accession>A0A914X1F9</accession>
<dbReference type="InterPro" id="IPR001507">
    <property type="entry name" value="ZP_dom"/>
</dbReference>
<name>A0A914X1F9_9BILA</name>
<feature type="domain" description="ZP" evidence="3">
    <location>
        <begin position="98"/>
        <end position="173"/>
    </location>
</feature>
<dbReference type="InterPro" id="IPR051962">
    <property type="entry name" value="Cuticlin"/>
</dbReference>
<dbReference type="PROSITE" id="PS51034">
    <property type="entry name" value="ZP_2"/>
    <property type="match status" value="1"/>
</dbReference>
<keyword evidence="2" id="KW-0732">Signal</keyword>
<dbReference type="GO" id="GO:0042302">
    <property type="term" value="F:structural constituent of cuticle"/>
    <property type="evidence" value="ECO:0007669"/>
    <property type="project" value="UniProtKB-KW"/>
</dbReference>
<reference evidence="5" key="1">
    <citation type="submission" date="2022-11" db="UniProtKB">
        <authorList>
            <consortium name="WormBaseParasite"/>
        </authorList>
    </citation>
    <scope>IDENTIFICATION</scope>
</reference>
<dbReference type="PANTHER" id="PTHR22907:SF27">
    <property type="entry name" value="ZP DOMAIN-CONTAINING PROTEIN"/>
    <property type="match status" value="1"/>
</dbReference>
<sequence length="173" mass="18606">MSVKPPVATRLVARCLLRPPFSLSTGAARSNASFRKGHRVGTLCRLSLAAAFVVVRSELFSPPTAPTAASSSNGSVCYNAHSLRSDTVGIAYSLPQVNCEEARVNIVFNTERPFSGRIFVKGMSDKEACRTDYPSNSGTSVVFEMRNGNACNMRRTRRAAEIGRGDIAEDGSD</sequence>
<dbReference type="AlphaFoldDB" id="A0A914X1F9"/>
<dbReference type="InterPro" id="IPR056953">
    <property type="entry name" value="CUT_N"/>
</dbReference>
<organism evidence="4 5">
    <name type="scientific">Plectus sambesii</name>
    <dbReference type="NCBI Taxonomy" id="2011161"/>
    <lineage>
        <taxon>Eukaryota</taxon>
        <taxon>Metazoa</taxon>
        <taxon>Ecdysozoa</taxon>
        <taxon>Nematoda</taxon>
        <taxon>Chromadorea</taxon>
        <taxon>Plectida</taxon>
        <taxon>Plectina</taxon>
        <taxon>Plectoidea</taxon>
        <taxon>Plectidae</taxon>
        <taxon>Plectus</taxon>
    </lineage>
</organism>
<dbReference type="Pfam" id="PF25057">
    <property type="entry name" value="CUT_N"/>
    <property type="match status" value="1"/>
</dbReference>
<keyword evidence="4" id="KW-1185">Reference proteome</keyword>
<dbReference type="WBParaSite" id="PSAMB.scaffold5633size11230.g26983.t1">
    <property type="protein sequence ID" value="PSAMB.scaffold5633size11230.g26983.t1"/>
    <property type="gene ID" value="PSAMB.scaffold5633size11230.g26983"/>
</dbReference>
<proteinExistence type="predicted"/>
<evidence type="ECO:0000313" key="5">
    <source>
        <dbReference type="WBParaSite" id="PSAMB.scaffold5633size11230.g26983.t1"/>
    </source>
</evidence>
<dbReference type="Proteomes" id="UP000887566">
    <property type="component" value="Unplaced"/>
</dbReference>
<evidence type="ECO:0000313" key="4">
    <source>
        <dbReference type="Proteomes" id="UP000887566"/>
    </source>
</evidence>
<evidence type="ECO:0000259" key="3">
    <source>
        <dbReference type="PROSITE" id="PS51034"/>
    </source>
</evidence>
<evidence type="ECO:0000256" key="1">
    <source>
        <dbReference type="ARBA" id="ARBA00022460"/>
    </source>
</evidence>
<evidence type="ECO:0000256" key="2">
    <source>
        <dbReference type="ARBA" id="ARBA00022729"/>
    </source>
</evidence>
<dbReference type="PANTHER" id="PTHR22907">
    <property type="entry name" value="GH04558P"/>
    <property type="match status" value="1"/>
</dbReference>
<keyword evidence="1" id="KW-0193">Cuticle</keyword>
<protein>
    <submittedName>
        <fullName evidence="5">ZP domain-containing protein</fullName>
    </submittedName>
</protein>